<dbReference type="InterPro" id="IPR017853">
    <property type="entry name" value="GH"/>
</dbReference>
<evidence type="ECO:0000256" key="4">
    <source>
        <dbReference type="ARBA" id="ARBA00012744"/>
    </source>
</evidence>
<comment type="pathway">
    <text evidence="2">Glycan metabolism; cellulose degradation.</text>
</comment>
<dbReference type="EMBL" id="JBFXLS010000020">
    <property type="protein sequence ID" value="KAL2828447.1"/>
    <property type="molecule type" value="Genomic_DNA"/>
</dbReference>
<keyword evidence="7" id="KW-0325">Glycoprotein</keyword>
<protein>
    <recommendedName>
        <fullName evidence="4">beta-glucosidase</fullName>
        <ecNumber evidence="4">3.2.1.21</ecNumber>
    </recommendedName>
</protein>
<evidence type="ECO:0000256" key="5">
    <source>
        <dbReference type="ARBA" id="ARBA00022801"/>
    </source>
</evidence>
<keyword evidence="5" id="KW-0378">Hydrolase</keyword>
<keyword evidence="9" id="KW-0326">Glycosidase</keyword>
<reference evidence="11 12" key="1">
    <citation type="submission" date="2024-07" db="EMBL/GenBank/DDBJ databases">
        <title>Section-level genome sequencing and comparative genomics of Aspergillus sections Usti and Cavernicolus.</title>
        <authorList>
            <consortium name="Lawrence Berkeley National Laboratory"/>
            <person name="Nybo J.L."/>
            <person name="Vesth T.C."/>
            <person name="Theobald S."/>
            <person name="Frisvad J.C."/>
            <person name="Larsen T.O."/>
            <person name="Kjaerboelling I."/>
            <person name="Rothschild-Mancinelli K."/>
            <person name="Lyhne E.K."/>
            <person name="Kogle M.E."/>
            <person name="Barry K."/>
            <person name="Clum A."/>
            <person name="Na H."/>
            <person name="Ledsgaard L."/>
            <person name="Lin J."/>
            <person name="Lipzen A."/>
            <person name="Kuo A."/>
            <person name="Riley R."/>
            <person name="Mondo S."/>
            <person name="LaButti K."/>
            <person name="Haridas S."/>
            <person name="Pangalinan J."/>
            <person name="Salamov A.A."/>
            <person name="Simmons B.A."/>
            <person name="Magnuson J.K."/>
            <person name="Chen J."/>
            <person name="Drula E."/>
            <person name="Henrissat B."/>
            <person name="Wiebenga A."/>
            <person name="Lubbers R.J."/>
            <person name="Gomes A.C."/>
            <person name="Makela M.R."/>
            <person name="Stajich J."/>
            <person name="Grigoriev I.V."/>
            <person name="Mortensen U.H."/>
            <person name="De vries R.P."/>
            <person name="Baker S.E."/>
            <person name="Andersen M.R."/>
        </authorList>
    </citation>
    <scope>NUCLEOTIDE SEQUENCE [LARGE SCALE GENOMIC DNA]</scope>
    <source>
        <strain evidence="11 12">CBS 600.67</strain>
    </source>
</reference>
<comment type="similarity">
    <text evidence="3">Belongs to the glycosyl hydrolase 3 family.</text>
</comment>
<dbReference type="InterPro" id="IPR050288">
    <property type="entry name" value="Cellulose_deg_GH3"/>
</dbReference>
<evidence type="ECO:0000256" key="1">
    <source>
        <dbReference type="ARBA" id="ARBA00000448"/>
    </source>
</evidence>
<evidence type="ECO:0000256" key="9">
    <source>
        <dbReference type="ARBA" id="ARBA00023295"/>
    </source>
</evidence>
<comment type="catalytic activity">
    <reaction evidence="1">
        <text>Hydrolysis of terminal, non-reducing beta-D-glucosyl residues with release of beta-D-glucose.</text>
        <dbReference type="EC" id="3.2.1.21"/>
    </reaction>
</comment>
<dbReference type="Gene3D" id="3.40.50.1700">
    <property type="entry name" value="Glycoside hydrolase family 3 C-terminal domain"/>
    <property type="match status" value="1"/>
</dbReference>
<dbReference type="Gene3D" id="3.20.20.300">
    <property type="entry name" value="Glycoside hydrolase, family 3, N-terminal domain"/>
    <property type="match status" value="1"/>
</dbReference>
<proteinExistence type="inferred from homology"/>
<evidence type="ECO:0000256" key="6">
    <source>
        <dbReference type="ARBA" id="ARBA00023001"/>
    </source>
</evidence>
<evidence type="ECO:0000256" key="3">
    <source>
        <dbReference type="ARBA" id="ARBA00005336"/>
    </source>
</evidence>
<keyword evidence="8" id="KW-0119">Carbohydrate metabolism</keyword>
<organism evidence="11 12">
    <name type="scientific">Aspergillus cavernicola</name>
    <dbReference type="NCBI Taxonomy" id="176166"/>
    <lineage>
        <taxon>Eukaryota</taxon>
        <taxon>Fungi</taxon>
        <taxon>Dikarya</taxon>
        <taxon>Ascomycota</taxon>
        <taxon>Pezizomycotina</taxon>
        <taxon>Eurotiomycetes</taxon>
        <taxon>Eurotiomycetidae</taxon>
        <taxon>Eurotiales</taxon>
        <taxon>Aspergillaceae</taxon>
        <taxon>Aspergillus</taxon>
        <taxon>Aspergillus subgen. Nidulantes</taxon>
    </lineage>
</organism>
<comment type="caution">
    <text evidence="11">The sequence shown here is derived from an EMBL/GenBank/DDBJ whole genome shotgun (WGS) entry which is preliminary data.</text>
</comment>
<accession>A0ABR4INH5</accession>
<dbReference type="PANTHER" id="PTHR42715">
    <property type="entry name" value="BETA-GLUCOSIDASE"/>
    <property type="match status" value="1"/>
</dbReference>
<dbReference type="EC" id="3.2.1.21" evidence="4"/>
<evidence type="ECO:0000256" key="7">
    <source>
        <dbReference type="ARBA" id="ARBA00023180"/>
    </source>
</evidence>
<sequence length="182" mass="19968">MTDWGAVSTVDSVANGLDLEMPGPARMHESSLVYQALKHDRVNESNIDDRVRRYLQLLDRVGKFTNHKSTSSEEKAVDKPENRALIREARAAGIVLLRNRDNILVIDMASTKKIAVLGTLANVPSAHGGGSASMACHYKVNLVGAFDVEVWELGGICVAMSIEPFLIFWRESLQPMATLGFS</sequence>
<keyword evidence="6" id="KW-0136">Cellulose degradation</keyword>
<dbReference type="SUPFAM" id="SSF52279">
    <property type="entry name" value="Beta-D-glucan exohydrolase, C-terminal domain"/>
    <property type="match status" value="1"/>
</dbReference>
<evidence type="ECO:0000256" key="8">
    <source>
        <dbReference type="ARBA" id="ARBA00023277"/>
    </source>
</evidence>
<evidence type="ECO:0000256" key="10">
    <source>
        <dbReference type="ARBA" id="ARBA00023326"/>
    </source>
</evidence>
<dbReference type="PANTHER" id="PTHR42715:SF3">
    <property type="entry name" value="BETA-GLUCOSIDASE B-RELATED"/>
    <property type="match status" value="1"/>
</dbReference>
<dbReference type="Proteomes" id="UP001610335">
    <property type="component" value="Unassembled WGS sequence"/>
</dbReference>
<dbReference type="InterPro" id="IPR036962">
    <property type="entry name" value="Glyco_hydro_3_N_sf"/>
</dbReference>
<dbReference type="InterPro" id="IPR036881">
    <property type="entry name" value="Glyco_hydro_3_C_sf"/>
</dbReference>
<keyword evidence="12" id="KW-1185">Reference proteome</keyword>
<evidence type="ECO:0000313" key="12">
    <source>
        <dbReference type="Proteomes" id="UP001610335"/>
    </source>
</evidence>
<dbReference type="SUPFAM" id="SSF51445">
    <property type="entry name" value="(Trans)glycosidases"/>
    <property type="match status" value="1"/>
</dbReference>
<evidence type="ECO:0000313" key="11">
    <source>
        <dbReference type="EMBL" id="KAL2828447.1"/>
    </source>
</evidence>
<keyword evidence="10" id="KW-0624">Polysaccharide degradation</keyword>
<gene>
    <name evidence="11" type="ORF">BDW59DRAFT_159653</name>
</gene>
<evidence type="ECO:0000256" key="2">
    <source>
        <dbReference type="ARBA" id="ARBA00004987"/>
    </source>
</evidence>
<name>A0ABR4INH5_9EURO</name>